<dbReference type="PROSITE" id="PS51186">
    <property type="entry name" value="GNAT"/>
    <property type="match status" value="1"/>
</dbReference>
<dbReference type="GO" id="GO:0016747">
    <property type="term" value="F:acyltransferase activity, transferring groups other than amino-acyl groups"/>
    <property type="evidence" value="ECO:0007669"/>
    <property type="project" value="InterPro"/>
</dbReference>
<reference evidence="4 5" key="1">
    <citation type="submission" date="2020-03" db="EMBL/GenBank/DDBJ databases">
        <title>Complete genome of Arcanobacterium buesumensis sp. nov. strain 2701.</title>
        <authorList>
            <person name="Borowiak M."/>
            <person name="Alssahen M."/>
            <person name="Laemmler C."/>
            <person name="Malorny B."/>
            <person name="Hassan A."/>
            <person name="Prenger-Berninghoff E."/>
            <person name="Ploetz M."/>
            <person name="Abdulmawjood A."/>
        </authorList>
    </citation>
    <scope>NUCLEOTIDE SEQUENCE [LARGE SCALE GENOMIC DNA]</scope>
    <source>
        <strain evidence="4 5">2701</strain>
    </source>
</reference>
<feature type="domain" description="N-acetyltransferase" evidence="3">
    <location>
        <begin position="19"/>
        <end position="166"/>
    </location>
</feature>
<dbReference type="Pfam" id="PF00583">
    <property type="entry name" value="Acetyltransf_1"/>
    <property type="match status" value="1"/>
</dbReference>
<gene>
    <name evidence="4" type="ORF">HC352_06895</name>
</gene>
<dbReference type="Proteomes" id="UP000502298">
    <property type="component" value="Chromosome"/>
</dbReference>
<dbReference type="RefSeq" id="WP_168918193.1">
    <property type="nucleotide sequence ID" value="NZ_CP050804.1"/>
</dbReference>
<protein>
    <submittedName>
        <fullName evidence="4">GNAT family N-acetyltransferase</fullName>
    </submittedName>
</protein>
<dbReference type="PANTHER" id="PTHR42919:SF8">
    <property type="entry name" value="N-ALPHA-ACETYLTRANSFERASE 50"/>
    <property type="match status" value="1"/>
</dbReference>
<dbReference type="AlphaFoldDB" id="A0A6H2EMI2"/>
<sequence length="166" mass="19011">MNSCFYPDDNFPDTLAGFALFRAPASWAGRIAEFDRQNFARDAWPQSVWEDELIAENRTYLVLVEEPDPLRSLGSILAVAGVSHYEDAEILTIGVAQRIQRRGIGTKLLQILLNIAQSYDAQRVFLEVRSKDIGVQKMYARAGFQEIDRRKRYYSDDDAVVMVREM</sequence>
<evidence type="ECO:0000313" key="5">
    <source>
        <dbReference type="Proteomes" id="UP000502298"/>
    </source>
</evidence>
<evidence type="ECO:0000256" key="1">
    <source>
        <dbReference type="ARBA" id="ARBA00022679"/>
    </source>
</evidence>
<keyword evidence="2" id="KW-0012">Acyltransferase</keyword>
<dbReference type="KEGG" id="arca:HC352_06895"/>
<name>A0A6H2EMI2_9ACTO</name>
<accession>A0A6H2EMI2</accession>
<dbReference type="EMBL" id="CP050804">
    <property type="protein sequence ID" value="QJC22262.1"/>
    <property type="molecule type" value="Genomic_DNA"/>
</dbReference>
<keyword evidence="1 4" id="KW-0808">Transferase</keyword>
<evidence type="ECO:0000256" key="2">
    <source>
        <dbReference type="ARBA" id="ARBA00023315"/>
    </source>
</evidence>
<keyword evidence="5" id="KW-1185">Reference proteome</keyword>
<dbReference type="Gene3D" id="3.40.630.30">
    <property type="match status" value="1"/>
</dbReference>
<evidence type="ECO:0000259" key="3">
    <source>
        <dbReference type="PROSITE" id="PS51186"/>
    </source>
</evidence>
<evidence type="ECO:0000313" key="4">
    <source>
        <dbReference type="EMBL" id="QJC22262.1"/>
    </source>
</evidence>
<dbReference type="InterPro" id="IPR016181">
    <property type="entry name" value="Acyl_CoA_acyltransferase"/>
</dbReference>
<dbReference type="InterPro" id="IPR000182">
    <property type="entry name" value="GNAT_dom"/>
</dbReference>
<dbReference type="CDD" id="cd04301">
    <property type="entry name" value="NAT_SF"/>
    <property type="match status" value="1"/>
</dbReference>
<dbReference type="SUPFAM" id="SSF55729">
    <property type="entry name" value="Acyl-CoA N-acyltransferases (Nat)"/>
    <property type="match status" value="1"/>
</dbReference>
<dbReference type="PANTHER" id="PTHR42919">
    <property type="entry name" value="N-ALPHA-ACETYLTRANSFERASE"/>
    <property type="match status" value="1"/>
</dbReference>
<proteinExistence type="predicted"/>
<organism evidence="4 5">
    <name type="scientific">Arcanobacterium buesumense</name>
    <dbReference type="NCBI Taxonomy" id="2722751"/>
    <lineage>
        <taxon>Bacteria</taxon>
        <taxon>Bacillati</taxon>
        <taxon>Actinomycetota</taxon>
        <taxon>Actinomycetes</taxon>
        <taxon>Actinomycetales</taxon>
        <taxon>Actinomycetaceae</taxon>
        <taxon>Arcanobacterium</taxon>
    </lineage>
</organism>
<dbReference type="InterPro" id="IPR051556">
    <property type="entry name" value="N-term/lysine_N-AcTrnsfr"/>
</dbReference>